<dbReference type="Gramene" id="KOM50572">
    <property type="protein sequence ID" value="KOM50572"/>
    <property type="gene ID" value="LR48_Vigan08g139900"/>
</dbReference>
<evidence type="ECO:0000313" key="1">
    <source>
        <dbReference type="EMBL" id="KOM50572.1"/>
    </source>
</evidence>
<dbReference type="EMBL" id="CM003378">
    <property type="protein sequence ID" value="KOM50572.1"/>
    <property type="molecule type" value="Genomic_DNA"/>
</dbReference>
<dbReference type="Proteomes" id="UP000053144">
    <property type="component" value="Chromosome 8"/>
</dbReference>
<dbReference type="GO" id="GO:0000160">
    <property type="term" value="P:phosphorelay signal transduction system"/>
    <property type="evidence" value="ECO:0007669"/>
    <property type="project" value="InterPro"/>
</dbReference>
<dbReference type="STRING" id="3914.A0A0L9V6M0"/>
<sequence>MWDDVSTLSLSLSLSLSHHSLTVSVTNRVLLFRFSQGLVNEQFVYLETSRLHPLRRDALLRAVTVYTLSSKSLFSAITIQLEQQQVDFERVSELARDLYARSSR</sequence>
<evidence type="ECO:0000313" key="2">
    <source>
        <dbReference type="Proteomes" id="UP000053144"/>
    </source>
</evidence>
<accession>A0A0L9V6M0</accession>
<reference evidence="2" key="1">
    <citation type="journal article" date="2015" name="Proc. Natl. Acad. Sci. U.S.A.">
        <title>Genome sequencing of adzuki bean (Vigna angularis) provides insight into high starch and low fat accumulation and domestication.</title>
        <authorList>
            <person name="Yang K."/>
            <person name="Tian Z."/>
            <person name="Chen C."/>
            <person name="Luo L."/>
            <person name="Zhao B."/>
            <person name="Wang Z."/>
            <person name="Yu L."/>
            <person name="Li Y."/>
            <person name="Sun Y."/>
            <person name="Li W."/>
            <person name="Chen Y."/>
            <person name="Li Y."/>
            <person name="Zhang Y."/>
            <person name="Ai D."/>
            <person name="Zhao J."/>
            <person name="Shang C."/>
            <person name="Ma Y."/>
            <person name="Wu B."/>
            <person name="Wang M."/>
            <person name="Gao L."/>
            <person name="Sun D."/>
            <person name="Zhang P."/>
            <person name="Guo F."/>
            <person name="Wang W."/>
            <person name="Li Y."/>
            <person name="Wang J."/>
            <person name="Varshney R.K."/>
            <person name="Wang J."/>
            <person name="Ling H.Q."/>
            <person name="Wan P."/>
        </authorList>
    </citation>
    <scope>NUCLEOTIDE SEQUENCE</scope>
    <source>
        <strain evidence="2">cv. Jingnong 6</strain>
    </source>
</reference>
<protein>
    <submittedName>
        <fullName evidence="1">Uncharacterized protein</fullName>
    </submittedName>
</protein>
<organism evidence="1 2">
    <name type="scientific">Phaseolus angularis</name>
    <name type="common">Azuki bean</name>
    <name type="synonym">Vigna angularis</name>
    <dbReference type="NCBI Taxonomy" id="3914"/>
    <lineage>
        <taxon>Eukaryota</taxon>
        <taxon>Viridiplantae</taxon>
        <taxon>Streptophyta</taxon>
        <taxon>Embryophyta</taxon>
        <taxon>Tracheophyta</taxon>
        <taxon>Spermatophyta</taxon>
        <taxon>Magnoliopsida</taxon>
        <taxon>eudicotyledons</taxon>
        <taxon>Gunneridae</taxon>
        <taxon>Pentapetalae</taxon>
        <taxon>rosids</taxon>
        <taxon>fabids</taxon>
        <taxon>Fabales</taxon>
        <taxon>Fabaceae</taxon>
        <taxon>Papilionoideae</taxon>
        <taxon>50 kb inversion clade</taxon>
        <taxon>NPAAA clade</taxon>
        <taxon>indigoferoid/millettioid clade</taxon>
        <taxon>Phaseoleae</taxon>
        <taxon>Vigna</taxon>
    </lineage>
</organism>
<dbReference type="AlphaFoldDB" id="A0A0L9V6M0"/>
<dbReference type="Gene3D" id="1.20.120.160">
    <property type="entry name" value="HPT domain"/>
    <property type="match status" value="1"/>
</dbReference>
<proteinExistence type="predicted"/>
<gene>
    <name evidence="1" type="ORF">LR48_Vigan08g139900</name>
</gene>
<dbReference type="InterPro" id="IPR036641">
    <property type="entry name" value="HPT_dom_sf"/>
</dbReference>
<name>A0A0L9V6M0_PHAAN</name>